<feature type="compositionally biased region" description="Basic and acidic residues" evidence="1">
    <location>
        <begin position="125"/>
        <end position="160"/>
    </location>
</feature>
<organism evidence="2 3">
    <name type="scientific">Paraphaeosphaeria sporulosa</name>
    <dbReference type="NCBI Taxonomy" id="1460663"/>
    <lineage>
        <taxon>Eukaryota</taxon>
        <taxon>Fungi</taxon>
        <taxon>Dikarya</taxon>
        <taxon>Ascomycota</taxon>
        <taxon>Pezizomycotina</taxon>
        <taxon>Dothideomycetes</taxon>
        <taxon>Pleosporomycetidae</taxon>
        <taxon>Pleosporales</taxon>
        <taxon>Massarineae</taxon>
        <taxon>Didymosphaeriaceae</taxon>
        <taxon>Paraphaeosphaeria</taxon>
    </lineage>
</organism>
<feature type="region of interest" description="Disordered" evidence="1">
    <location>
        <begin position="7"/>
        <end position="69"/>
    </location>
</feature>
<reference evidence="2 3" key="1">
    <citation type="submission" date="2016-05" db="EMBL/GenBank/DDBJ databases">
        <title>Comparative analysis of secretome profiles of manganese(II)-oxidizing ascomycete fungi.</title>
        <authorList>
            <consortium name="DOE Joint Genome Institute"/>
            <person name="Zeiner C.A."/>
            <person name="Purvine S.O."/>
            <person name="Zink E.M."/>
            <person name="Wu S."/>
            <person name="Pasa-Tolic L."/>
            <person name="Chaput D.L."/>
            <person name="Haridas S."/>
            <person name="Grigoriev I.V."/>
            <person name="Santelli C.M."/>
            <person name="Hansel C.M."/>
        </authorList>
    </citation>
    <scope>NUCLEOTIDE SEQUENCE [LARGE SCALE GENOMIC DNA]</scope>
    <source>
        <strain evidence="2 3">AP3s5-JAC2a</strain>
    </source>
</reference>
<dbReference type="InParanoid" id="A0A177BY67"/>
<feature type="compositionally biased region" description="Pro residues" evidence="1">
    <location>
        <begin position="13"/>
        <end position="26"/>
    </location>
</feature>
<dbReference type="RefSeq" id="XP_018029712.1">
    <property type="nucleotide sequence ID" value="XM_018186031.1"/>
</dbReference>
<protein>
    <submittedName>
        <fullName evidence="2">Uncharacterized protein</fullName>
    </submittedName>
</protein>
<keyword evidence="3" id="KW-1185">Reference proteome</keyword>
<feature type="region of interest" description="Disordered" evidence="1">
    <location>
        <begin position="120"/>
        <end position="179"/>
    </location>
</feature>
<name>A0A177BY67_9PLEO</name>
<feature type="compositionally biased region" description="Low complexity" evidence="1">
    <location>
        <begin position="40"/>
        <end position="51"/>
    </location>
</feature>
<proteinExistence type="predicted"/>
<dbReference type="GeneID" id="28769517"/>
<dbReference type="EMBL" id="KV441562">
    <property type="protein sequence ID" value="OAF99346.1"/>
    <property type="molecule type" value="Genomic_DNA"/>
</dbReference>
<sequence>MCVVTEATLPITQPCPPRQPAGPRPMPSRTQLANSRPARLSNLPNSNLSLPHAHGATKNSTSLGRRWGSAHAHRLPRLVAFNKRCTTRSTSCSPSPSHRSCSEPCSVTVPDCHKACRTAGAGPGGEHRQDGGFHARRTQEGDGRGGREGRTDANARDRHVGSRFARGWTSRAAGGKKRAELRPIASRPGKTCYTHGGIIAEVRCTCQLNANRARSR</sequence>
<evidence type="ECO:0000313" key="3">
    <source>
        <dbReference type="Proteomes" id="UP000077069"/>
    </source>
</evidence>
<dbReference type="AlphaFoldDB" id="A0A177BY67"/>
<accession>A0A177BY67</accession>
<gene>
    <name evidence="2" type="ORF">CC84DRAFT_393722</name>
</gene>
<evidence type="ECO:0000256" key="1">
    <source>
        <dbReference type="SAM" id="MobiDB-lite"/>
    </source>
</evidence>
<evidence type="ECO:0000313" key="2">
    <source>
        <dbReference type="EMBL" id="OAF99346.1"/>
    </source>
</evidence>
<dbReference type="Proteomes" id="UP000077069">
    <property type="component" value="Unassembled WGS sequence"/>
</dbReference>